<dbReference type="Proteomes" id="UP000184191">
    <property type="component" value="Unassembled WGS sequence"/>
</dbReference>
<organism evidence="2 3">
    <name type="scientific">Roseovarius marisflavi</name>
    <dbReference type="NCBI Taxonomy" id="1054996"/>
    <lineage>
        <taxon>Bacteria</taxon>
        <taxon>Pseudomonadati</taxon>
        <taxon>Pseudomonadota</taxon>
        <taxon>Alphaproteobacteria</taxon>
        <taxon>Rhodobacterales</taxon>
        <taxon>Roseobacteraceae</taxon>
        <taxon>Roseovarius</taxon>
    </lineage>
</organism>
<feature type="transmembrane region" description="Helical" evidence="1">
    <location>
        <begin position="139"/>
        <end position="160"/>
    </location>
</feature>
<dbReference type="InterPro" id="IPR045407">
    <property type="entry name" value="DUF6512"/>
</dbReference>
<name>A0A1M7DZ49_9RHOB</name>
<dbReference type="PROSITE" id="PS51257">
    <property type="entry name" value="PROKAR_LIPOPROTEIN"/>
    <property type="match status" value="1"/>
</dbReference>
<dbReference type="STRING" id="1054996.SAMN05444414_1601"/>
<proteinExistence type="predicted"/>
<feature type="transmembrane region" description="Helical" evidence="1">
    <location>
        <begin position="49"/>
        <end position="67"/>
    </location>
</feature>
<gene>
    <name evidence="2" type="ORF">SAMN05444414_1601</name>
</gene>
<sequence>MTLRSEAILRWEIYGAIFTVIFGSLLHFVFGWAGCWRPLAVIAAVNESIWEHLKLAFWPGLVWALLPRKEFGSPLDERLAAKGITLLLTAVLIVLVFTSYTAILGRNLLLLDIGTFIFAVLAGHLAAATIRIVGMPSRLIVVGKGLLVVQFVAYASFTLFPPDFWLFVDSRTGLSGVPPN</sequence>
<feature type="transmembrane region" description="Helical" evidence="1">
    <location>
        <begin position="79"/>
        <end position="103"/>
    </location>
</feature>
<dbReference type="AlphaFoldDB" id="A0A1M7DZ49"/>
<dbReference type="RefSeq" id="WP_073201125.1">
    <property type="nucleotide sequence ID" value="NZ_FRBN01000060.1"/>
</dbReference>
<accession>A0A1M7DZ49</accession>
<evidence type="ECO:0000313" key="2">
    <source>
        <dbReference type="EMBL" id="SHL84730.1"/>
    </source>
</evidence>
<dbReference type="OrthoDB" id="48209at2"/>
<evidence type="ECO:0000313" key="3">
    <source>
        <dbReference type="Proteomes" id="UP000184191"/>
    </source>
</evidence>
<dbReference type="EMBL" id="FRBN01000060">
    <property type="protein sequence ID" value="SHL84730.1"/>
    <property type="molecule type" value="Genomic_DNA"/>
</dbReference>
<dbReference type="Pfam" id="PF20122">
    <property type="entry name" value="DUF6512"/>
    <property type="match status" value="1"/>
</dbReference>
<feature type="transmembrane region" description="Helical" evidence="1">
    <location>
        <begin position="12"/>
        <end position="34"/>
    </location>
</feature>
<protein>
    <submittedName>
        <fullName evidence="2">Uncharacterized protein</fullName>
    </submittedName>
</protein>
<feature type="transmembrane region" description="Helical" evidence="1">
    <location>
        <begin position="109"/>
        <end position="127"/>
    </location>
</feature>
<reference evidence="3" key="1">
    <citation type="submission" date="2016-11" db="EMBL/GenBank/DDBJ databases">
        <authorList>
            <person name="Varghese N."/>
            <person name="Submissions S."/>
        </authorList>
    </citation>
    <scope>NUCLEOTIDE SEQUENCE [LARGE SCALE GENOMIC DNA]</scope>
    <source>
        <strain evidence="3">DSM 29327</strain>
    </source>
</reference>
<keyword evidence="1" id="KW-0472">Membrane</keyword>
<keyword evidence="3" id="KW-1185">Reference proteome</keyword>
<evidence type="ECO:0000256" key="1">
    <source>
        <dbReference type="SAM" id="Phobius"/>
    </source>
</evidence>
<keyword evidence="1" id="KW-0812">Transmembrane</keyword>
<keyword evidence="1" id="KW-1133">Transmembrane helix</keyword>